<name>A0ACC1BTC6_9ROSI</name>
<proteinExistence type="predicted"/>
<accession>A0ACC1BTC6</accession>
<dbReference type="Proteomes" id="UP001164250">
    <property type="component" value="Chromosome 3"/>
</dbReference>
<sequence length="1874" mass="207482">MSVGVRHLTVLGEFKPFGLIAEALDGKPPDNISDKYDYFLFDPELVRDRGEADRDVGGSHTEPSCDHELFIRGNRIIWTTGSRVFKRFTLPSPVIMVCWCRLGDMSEALLCVLQMESLTIYNTSGEVVSIPLPRTITSIWPLPFGLLLQAVEGNSPTQVPFSSSSALLSERDISRPRRDSGHSPQNNYSYLSAYGYMIKGDTASMSSHLILSDLLEEPMSTYIEERGKLNIMKDFDERTIWTSSQIPLMASYNKGKMQHSVWVAEVVNSNLEVSSASLCDIVPAGVLPKQFSLPGLKCFQVFLATDDDAAPIICLLLLEQKTLLSVRLQSVEINNEILYDIKPDMSWSIPAIAATSVVATRPRVKVGLLPYADIIVLAPDNGLLLYSGKKCLCRYLLPSSLHKVHLSHGLEFSEAASVSHDLKIIGVADAVEGRINVIVSNGQMFRCALRQNPSSSLTNDCITALAEGLNSSFYNYFLVLLWGDGDSAYLSGANSTVDSEWNSFCGVIMQMGRRSTVTAQEPLNSVPKSSWEFLLNSNFHKNYCKFNFFPGLSSGTSLDVLRSDSSKSNLDGKHILKGSFYSGLFVATLDSLHAVYESLKLNCLRKRDLELLSVLLCDIAKFLGEECYLDHYIRDFPSLSKGVGMCTSSFSSKTPLSLFKWLENCLQHGCSSSNINDLPPLIRKDGSSVVSWVRKIVSFYNLLLGVKPTGKKLSSGVYCNIASGSYCTNEELTVLAMVGENFGLQQLDLLPCGVSLPLRHVSYALPVTAIIPLLGCSWHSLLASICFLVIKFLHSEFSISSCDCFCFSQALDKCRESPPTDWPAAAYVLLGREDLALSCLVHSCKSKELETHTNLNLISMSTPYMLHLHPVTVPSSVSDTIGLDSTKFEDTDSVDGSMTDGMEHIFNSSTQLRYGRDLRLNEVRRVLCSARPVVIQTSVNPSASDQDLQQFQCLILMLLFYFLDEGSAVAPCTKDYCTSSWTWSIYSCDNIYSSDRGLYSPEACFSRNIQELTSWPEFHNAVAAGLRLAPLQTFHFQGKMSRTWIAYNKPEEPNFIHAGLLLALGLHGHLRALTLSDIYKYFYQEHESTTVGLMLGLAVSHRGTMHPVISKSLYVHIPARLPSSVELELPTILQSAALMSVGLLYEGSAHPQTMQILLGEIGRRSGGDNVLEREGHAVSAGFALGLVALGRGDDALGFTDTLVGRLFHYIGGKEVHKERSHFLSLSTDEQNRSAGQMMDGTMVNVDVTAPGAIIALSLMFLKTESEAIVSRLSIPQTHFDLQYVRPDFIMLRVIARNLIMWNRVHPSEDWIQSQIPEIVKHSVDALRDDNSDVDEMDAETFVQAYVNIVAGACISLGLRFAGTKNANVQELLYEYAVYFLNEIKPVSGTSRNAFPKGLSRYVDRCTLEICLHLVVLSLSVVMAGSGHLQTFRLLRFLRSRNSADGNANYGIQMAVSLAIGFLFLGGGMRTFSTSNSSIAALLISLYPRLPSGPNDNRCHLQAFRHLYVLATESRWIQTVDVDTGLPVYAPLEVTVRETEHYSETSFCEVTPCILPERSILKTVRVCGPRYWPLVIELVPEDKPWWSAGDKNDPFNSGVIYIKRKVGACSYVDDPVGCQSLMSRAMHKVLGLTSLGASDPNINNNSGPNSVTVDQLVSTFSSDPSLIAFAQLCCDPSWNSRQVQFDGDFQEFCLQVLFECISKDRPALLQVYLSLYTTVRSMAEQVTNDNVIVSDSLLISNLKLVLAYNEALLSGRLSASRGGIVQPIFMGSLRKRVEDILSCSDGFKIDLSKYLNSGRWHDEEESKEEKNLVLLSWYLKWFSVPVPSLIKSAMEKIKPNLVSSSLVPLLRLLFPTTHINALGEIDKLFSSNNLS</sequence>
<reference evidence="2" key="1">
    <citation type="journal article" date="2023" name="G3 (Bethesda)">
        <title>Genome assembly and association tests identify interacting loci associated with vigor, precocity, and sex in interspecific pistachio rootstocks.</title>
        <authorList>
            <person name="Palmer W."/>
            <person name="Jacygrad E."/>
            <person name="Sagayaradj S."/>
            <person name="Cavanaugh K."/>
            <person name="Han R."/>
            <person name="Bertier L."/>
            <person name="Beede B."/>
            <person name="Kafkas S."/>
            <person name="Golino D."/>
            <person name="Preece J."/>
            <person name="Michelmore R."/>
        </authorList>
    </citation>
    <scope>NUCLEOTIDE SEQUENCE [LARGE SCALE GENOMIC DNA]</scope>
</reference>
<comment type="caution">
    <text evidence="1">The sequence shown here is derived from an EMBL/GenBank/DDBJ whole genome shotgun (WGS) entry which is preliminary data.</text>
</comment>
<keyword evidence="2" id="KW-1185">Reference proteome</keyword>
<gene>
    <name evidence="1" type="ORF">Patl1_06633</name>
</gene>
<organism evidence="1 2">
    <name type="scientific">Pistacia atlantica</name>
    <dbReference type="NCBI Taxonomy" id="434234"/>
    <lineage>
        <taxon>Eukaryota</taxon>
        <taxon>Viridiplantae</taxon>
        <taxon>Streptophyta</taxon>
        <taxon>Embryophyta</taxon>
        <taxon>Tracheophyta</taxon>
        <taxon>Spermatophyta</taxon>
        <taxon>Magnoliopsida</taxon>
        <taxon>eudicotyledons</taxon>
        <taxon>Gunneridae</taxon>
        <taxon>Pentapetalae</taxon>
        <taxon>rosids</taxon>
        <taxon>malvids</taxon>
        <taxon>Sapindales</taxon>
        <taxon>Anacardiaceae</taxon>
        <taxon>Pistacia</taxon>
    </lineage>
</organism>
<evidence type="ECO:0000313" key="2">
    <source>
        <dbReference type="Proteomes" id="UP001164250"/>
    </source>
</evidence>
<dbReference type="EMBL" id="CM047899">
    <property type="protein sequence ID" value="KAJ0102223.1"/>
    <property type="molecule type" value="Genomic_DNA"/>
</dbReference>
<evidence type="ECO:0000313" key="1">
    <source>
        <dbReference type="EMBL" id="KAJ0102223.1"/>
    </source>
</evidence>
<protein>
    <submittedName>
        <fullName evidence="1">Uncharacterized protein</fullName>
    </submittedName>
</protein>